<dbReference type="Proteomes" id="UP000218387">
    <property type="component" value="Chromosome"/>
</dbReference>
<organism evidence="2 3">
    <name type="scientific">Eubacterium maltosivorans</name>
    <dbReference type="NCBI Taxonomy" id="2041044"/>
    <lineage>
        <taxon>Bacteria</taxon>
        <taxon>Bacillati</taxon>
        <taxon>Bacillota</taxon>
        <taxon>Clostridia</taxon>
        <taxon>Eubacteriales</taxon>
        <taxon>Eubacteriaceae</taxon>
        <taxon>Eubacterium</taxon>
    </lineage>
</organism>
<keyword evidence="1" id="KW-0812">Transmembrane</keyword>
<sequence>MLNLIQAEFMKIKRQKFIILTLLASLLVPLPWCVVCIRDNLGFQNLFQGMLVYGGLLFLPCVLCIAAATLFYREEDYDTLKNIIMVPVSKTALVLSKMTVLLILSVAYCVLGLLVCIFLSFFLLNGGLAEFRITAVQDTLMLAVFVFLAITPMITLILLFKKGYIFAVIISFIYAISSFSVLLVGVKVMFPMMAVFQLVIMQHNLNIEKLPQESIDFYHYLMYPAGVSLACLIAVALVSIGLAIFIYKQQEN</sequence>
<gene>
    <name evidence="2" type="ORF">CPZ25_003815</name>
</gene>
<feature type="transmembrane region" description="Helical" evidence="1">
    <location>
        <begin position="220"/>
        <end position="247"/>
    </location>
</feature>
<feature type="transmembrane region" description="Helical" evidence="1">
    <location>
        <begin position="172"/>
        <end position="200"/>
    </location>
</feature>
<feature type="transmembrane region" description="Helical" evidence="1">
    <location>
        <begin position="52"/>
        <end position="72"/>
    </location>
</feature>
<keyword evidence="1" id="KW-0472">Membrane</keyword>
<dbReference type="PANTHER" id="PTHR37305">
    <property type="entry name" value="INTEGRAL MEMBRANE PROTEIN-RELATED"/>
    <property type="match status" value="1"/>
</dbReference>
<keyword evidence="1" id="KW-1133">Transmembrane helix</keyword>
<proteinExistence type="predicted"/>
<dbReference type="PANTHER" id="PTHR37305:SF1">
    <property type="entry name" value="MEMBRANE PROTEIN"/>
    <property type="match status" value="1"/>
</dbReference>
<reference evidence="2 3" key="1">
    <citation type="submission" date="2018-05" db="EMBL/GenBank/DDBJ databases">
        <title>Genome comparison of Eubacterium sp.</title>
        <authorList>
            <person name="Feng Y."/>
            <person name="Sanchez-Andrea I."/>
            <person name="Stams A.J.M."/>
            <person name="De Vos W.M."/>
        </authorList>
    </citation>
    <scope>NUCLEOTIDE SEQUENCE [LARGE SCALE GENOMIC DNA]</scope>
    <source>
        <strain evidence="2 3">YI</strain>
    </source>
</reference>
<dbReference type="Pfam" id="PF12730">
    <property type="entry name" value="ABC2_membrane_4"/>
    <property type="match status" value="1"/>
</dbReference>
<dbReference type="AlphaFoldDB" id="A0A4P9C7A0"/>
<feature type="transmembrane region" description="Helical" evidence="1">
    <location>
        <begin position="139"/>
        <end position="160"/>
    </location>
</feature>
<dbReference type="EMBL" id="CP029487">
    <property type="protein sequence ID" value="QCT70482.1"/>
    <property type="molecule type" value="Genomic_DNA"/>
</dbReference>
<evidence type="ECO:0000256" key="1">
    <source>
        <dbReference type="SAM" id="Phobius"/>
    </source>
</evidence>
<dbReference type="KEGG" id="emt:CPZ25_003815"/>
<evidence type="ECO:0000313" key="3">
    <source>
        <dbReference type="Proteomes" id="UP000218387"/>
    </source>
</evidence>
<feature type="transmembrane region" description="Helical" evidence="1">
    <location>
        <begin position="100"/>
        <end position="124"/>
    </location>
</feature>
<dbReference type="RefSeq" id="WP_058694538.1">
    <property type="nucleotide sequence ID" value="NZ_CABJDW020000005.1"/>
</dbReference>
<keyword evidence="3" id="KW-1185">Reference proteome</keyword>
<protein>
    <submittedName>
        <fullName evidence="2">ABC transporter permease</fullName>
    </submittedName>
</protein>
<name>A0A4P9C7A0_EUBML</name>
<accession>A0A4P9C7A0</accession>
<evidence type="ECO:0000313" key="2">
    <source>
        <dbReference type="EMBL" id="QCT70482.1"/>
    </source>
</evidence>